<keyword evidence="2" id="KW-1185">Reference proteome</keyword>
<dbReference type="EMBL" id="BMAO01008014">
    <property type="protein sequence ID" value="GFR20126.1"/>
    <property type="molecule type" value="Genomic_DNA"/>
</dbReference>
<gene>
    <name evidence="1" type="ORF">TNCT_27271</name>
</gene>
<dbReference type="Proteomes" id="UP000887116">
    <property type="component" value="Unassembled WGS sequence"/>
</dbReference>
<comment type="caution">
    <text evidence="1">The sequence shown here is derived from an EMBL/GenBank/DDBJ whole genome shotgun (WGS) entry which is preliminary data.</text>
</comment>
<evidence type="ECO:0000313" key="2">
    <source>
        <dbReference type="Proteomes" id="UP000887116"/>
    </source>
</evidence>
<proteinExistence type="predicted"/>
<evidence type="ECO:0000313" key="1">
    <source>
        <dbReference type="EMBL" id="GFR20126.1"/>
    </source>
</evidence>
<reference evidence="1" key="1">
    <citation type="submission" date="2020-07" db="EMBL/GenBank/DDBJ databases">
        <title>Multicomponent nature underlies the extraordinary mechanical properties of spider dragline silk.</title>
        <authorList>
            <person name="Kono N."/>
            <person name="Nakamura H."/>
            <person name="Mori M."/>
            <person name="Yoshida Y."/>
            <person name="Ohtoshi R."/>
            <person name="Malay A.D."/>
            <person name="Moran D.A.P."/>
            <person name="Tomita M."/>
            <person name="Numata K."/>
            <person name="Arakawa K."/>
        </authorList>
    </citation>
    <scope>NUCLEOTIDE SEQUENCE</scope>
</reference>
<protein>
    <submittedName>
        <fullName evidence="1">Uncharacterized protein</fullName>
    </submittedName>
</protein>
<accession>A0A8X6LRC0</accession>
<sequence length="106" mass="12609">MAEKDIVTVLKKKRTQLRTAVTKLINTIEEEIEKPKVNYEEVEVNIELLEDKFLHLSTTDDELIKYFKPEDADKEFISSEDYRDKVIRCKYKTTKCLKARVLELRL</sequence>
<organism evidence="1 2">
    <name type="scientific">Trichonephila clavata</name>
    <name type="common">Joro spider</name>
    <name type="synonym">Nephila clavata</name>
    <dbReference type="NCBI Taxonomy" id="2740835"/>
    <lineage>
        <taxon>Eukaryota</taxon>
        <taxon>Metazoa</taxon>
        <taxon>Ecdysozoa</taxon>
        <taxon>Arthropoda</taxon>
        <taxon>Chelicerata</taxon>
        <taxon>Arachnida</taxon>
        <taxon>Araneae</taxon>
        <taxon>Araneomorphae</taxon>
        <taxon>Entelegynae</taxon>
        <taxon>Araneoidea</taxon>
        <taxon>Nephilidae</taxon>
        <taxon>Trichonephila</taxon>
    </lineage>
</organism>
<dbReference type="AlphaFoldDB" id="A0A8X6LRC0"/>
<dbReference type="OrthoDB" id="10502678at2759"/>
<name>A0A8X6LRC0_TRICU</name>